<proteinExistence type="predicted"/>
<organism evidence="2">
    <name type="scientific">Cacopsylla melanoneura</name>
    <dbReference type="NCBI Taxonomy" id="428564"/>
    <lineage>
        <taxon>Eukaryota</taxon>
        <taxon>Metazoa</taxon>
        <taxon>Ecdysozoa</taxon>
        <taxon>Arthropoda</taxon>
        <taxon>Hexapoda</taxon>
        <taxon>Insecta</taxon>
        <taxon>Pterygota</taxon>
        <taxon>Neoptera</taxon>
        <taxon>Paraneoptera</taxon>
        <taxon>Hemiptera</taxon>
        <taxon>Sternorrhyncha</taxon>
        <taxon>Psylloidea</taxon>
        <taxon>Psyllidae</taxon>
        <taxon>Psyllinae</taxon>
        <taxon>Cacopsylla</taxon>
    </lineage>
</organism>
<protein>
    <submittedName>
        <fullName evidence="2">Uncharacterized protein</fullName>
    </submittedName>
</protein>
<dbReference type="EMBL" id="HBUF01029441">
    <property type="protein sequence ID" value="CAG6614139.1"/>
    <property type="molecule type" value="Transcribed_RNA"/>
</dbReference>
<feature type="compositionally biased region" description="Polar residues" evidence="1">
    <location>
        <begin position="36"/>
        <end position="48"/>
    </location>
</feature>
<sequence>MNILKKKSTKPKRNLFKGFLERHFNTNLGIVPPPRNTCNLKTKPTSNRTETKMSAAIKGKMVSKILLKLMELRACENEHKPKTKSMVEKEKTSLFKSIQMISV</sequence>
<accession>A0A8D8PU81</accession>
<feature type="region of interest" description="Disordered" evidence="1">
    <location>
        <begin position="30"/>
        <end position="51"/>
    </location>
</feature>
<name>A0A8D8PU81_9HEMI</name>
<evidence type="ECO:0000313" key="2">
    <source>
        <dbReference type="EMBL" id="CAG6614139.1"/>
    </source>
</evidence>
<evidence type="ECO:0000256" key="1">
    <source>
        <dbReference type="SAM" id="MobiDB-lite"/>
    </source>
</evidence>
<dbReference type="AlphaFoldDB" id="A0A8D8PU81"/>
<reference evidence="2" key="1">
    <citation type="submission" date="2021-05" db="EMBL/GenBank/DDBJ databases">
        <authorList>
            <person name="Alioto T."/>
            <person name="Alioto T."/>
            <person name="Gomez Garrido J."/>
        </authorList>
    </citation>
    <scope>NUCLEOTIDE SEQUENCE</scope>
</reference>